<dbReference type="PANTHER" id="PTHR43602">
    <property type="match status" value="1"/>
</dbReference>
<dbReference type="GO" id="GO:0016836">
    <property type="term" value="F:hydro-lyase activity"/>
    <property type="evidence" value="ECO:0007669"/>
    <property type="project" value="TreeGrafter"/>
</dbReference>
<comment type="function">
    <text evidence="5">May play a role in fatty acid biosynthesis and insulin sensitivity.</text>
</comment>
<dbReference type="InterPro" id="IPR014748">
    <property type="entry name" value="Enoyl-CoA_hydra_C"/>
</dbReference>
<dbReference type="GO" id="GO:0006631">
    <property type="term" value="P:fatty acid metabolic process"/>
    <property type="evidence" value="ECO:0007669"/>
    <property type="project" value="UniProtKB-KW"/>
</dbReference>
<keyword evidence="8" id="KW-1185">Reference proteome</keyword>
<organism evidence="7 8">
    <name type="scientific">Caenimonas sedimenti</name>
    <dbReference type="NCBI Taxonomy" id="2596921"/>
    <lineage>
        <taxon>Bacteria</taxon>
        <taxon>Pseudomonadati</taxon>
        <taxon>Pseudomonadota</taxon>
        <taxon>Betaproteobacteria</taxon>
        <taxon>Burkholderiales</taxon>
        <taxon>Comamonadaceae</taxon>
        <taxon>Caenimonas</taxon>
    </lineage>
</organism>
<evidence type="ECO:0000256" key="3">
    <source>
        <dbReference type="ARBA" id="ARBA00022946"/>
    </source>
</evidence>
<protein>
    <recommendedName>
        <fullName evidence="6">Enoyl-CoA hydratase domain-containing protein 3, mitochondrial</fullName>
    </recommendedName>
</protein>
<comment type="similarity">
    <text evidence="1">Belongs to the enoyl-CoA hydratase/isomerase family.</text>
</comment>
<dbReference type="SUPFAM" id="SSF52096">
    <property type="entry name" value="ClpP/crotonase"/>
    <property type="match status" value="1"/>
</dbReference>
<dbReference type="InterPro" id="IPR001753">
    <property type="entry name" value="Enoyl-CoA_hydra/iso"/>
</dbReference>
<keyword evidence="7" id="KW-0456">Lyase</keyword>
<sequence>MRWGEASKPTCAYWRTCRGDGVDQPLIVERDGRGVVRFTLNRPASFNALSEEMLAALQSALDAVAADEGARVVVLGAQGKAFSAGHHLKEMIAHPSLDYYQRLFAQCSRMMLAIQKLPVPVIARVQGLATAAGCQLVAQCDLAVASTDASFAVSGVNFGLFCSTPSVPLLRNVPAKQAMEMLVTGDFIDAGEAARRGLVNHAVPPAELDARIDQLVASILAKPRVALAMGKELFYRQREMGLEAAYQLAGQTMAANMMDGCALEGVTAFTQKRKPGWA</sequence>
<dbReference type="AlphaFoldDB" id="A0A562ZY60"/>
<dbReference type="Pfam" id="PF00378">
    <property type="entry name" value="ECH_1"/>
    <property type="match status" value="1"/>
</dbReference>
<evidence type="ECO:0000256" key="6">
    <source>
        <dbReference type="ARBA" id="ARBA00040545"/>
    </source>
</evidence>
<keyword evidence="2" id="KW-0276">Fatty acid metabolism</keyword>
<dbReference type="NCBIfam" id="NF006008">
    <property type="entry name" value="PRK08139.1"/>
    <property type="match status" value="1"/>
</dbReference>
<keyword evidence="4" id="KW-0443">Lipid metabolism</keyword>
<comment type="caution">
    <text evidence="7">The sequence shown here is derived from an EMBL/GenBank/DDBJ whole genome shotgun (WGS) entry which is preliminary data.</text>
</comment>
<dbReference type="OrthoDB" id="9807606at2"/>
<evidence type="ECO:0000313" key="8">
    <source>
        <dbReference type="Proteomes" id="UP000318199"/>
    </source>
</evidence>
<gene>
    <name evidence="7" type="ORF">FN976_03085</name>
</gene>
<evidence type="ECO:0000256" key="1">
    <source>
        <dbReference type="ARBA" id="ARBA00005254"/>
    </source>
</evidence>
<dbReference type="InterPro" id="IPR052377">
    <property type="entry name" value="Mitochondrial_ECH-domain"/>
</dbReference>
<proteinExistence type="inferred from homology"/>
<dbReference type="CDD" id="cd06558">
    <property type="entry name" value="crotonase-like"/>
    <property type="match status" value="1"/>
</dbReference>
<dbReference type="Proteomes" id="UP000318199">
    <property type="component" value="Unassembled WGS sequence"/>
</dbReference>
<evidence type="ECO:0000256" key="2">
    <source>
        <dbReference type="ARBA" id="ARBA00022832"/>
    </source>
</evidence>
<dbReference type="EMBL" id="VOBQ01000002">
    <property type="protein sequence ID" value="TWO73235.1"/>
    <property type="molecule type" value="Genomic_DNA"/>
</dbReference>
<dbReference type="Gene3D" id="3.90.226.10">
    <property type="entry name" value="2-enoyl-CoA Hydratase, Chain A, domain 1"/>
    <property type="match status" value="1"/>
</dbReference>
<keyword evidence="3" id="KW-0809">Transit peptide</keyword>
<evidence type="ECO:0000256" key="5">
    <source>
        <dbReference type="ARBA" id="ARBA00037410"/>
    </source>
</evidence>
<evidence type="ECO:0000313" key="7">
    <source>
        <dbReference type="EMBL" id="TWO73235.1"/>
    </source>
</evidence>
<dbReference type="PANTHER" id="PTHR43602:SF1">
    <property type="entry name" value="ENOYL-COA HYDRATASE DOMAIN-CONTAINING PROTEIN 3, MITOCHONDRIAL"/>
    <property type="match status" value="1"/>
</dbReference>
<dbReference type="InterPro" id="IPR029045">
    <property type="entry name" value="ClpP/crotonase-like_dom_sf"/>
</dbReference>
<reference evidence="7 8" key="1">
    <citation type="submission" date="2019-07" db="EMBL/GenBank/DDBJ databases">
        <title>Caenimonas sedimenti sp. nov., isolated from activated sludge.</title>
        <authorList>
            <person name="Xu J."/>
        </authorList>
    </citation>
    <scope>NUCLEOTIDE SEQUENCE [LARGE SCALE GENOMIC DNA]</scope>
    <source>
        <strain evidence="7 8">HX-9-20</strain>
    </source>
</reference>
<name>A0A562ZY60_9BURK</name>
<evidence type="ECO:0000256" key="4">
    <source>
        <dbReference type="ARBA" id="ARBA00023098"/>
    </source>
</evidence>
<dbReference type="Gene3D" id="1.10.12.10">
    <property type="entry name" value="Lyase 2-enoyl-coa Hydratase, Chain A, domain 2"/>
    <property type="match status" value="1"/>
</dbReference>
<accession>A0A562ZY60</accession>